<protein>
    <submittedName>
        <fullName evidence="3">Lipoprotein P35</fullName>
    </submittedName>
</protein>
<keyword evidence="3" id="KW-0614">Plasmid</keyword>
<evidence type="ECO:0000313" key="3">
    <source>
        <dbReference type="EMBL" id="QFI15075.1"/>
    </source>
</evidence>
<proteinExistence type="predicted"/>
<feature type="region of interest" description="Disordered" evidence="2">
    <location>
        <begin position="29"/>
        <end position="67"/>
    </location>
</feature>
<dbReference type="KEGG" id="bmat:DB723_05130"/>
<keyword evidence="4" id="KW-1185">Reference proteome</keyword>
<dbReference type="AlphaFoldDB" id="A0A5J6WE06"/>
<organism evidence="3 4">
    <name type="scientific">Borrelia maritima</name>
    <dbReference type="NCBI Taxonomy" id="2761123"/>
    <lineage>
        <taxon>Bacteria</taxon>
        <taxon>Pseudomonadati</taxon>
        <taxon>Spirochaetota</taxon>
        <taxon>Spirochaetia</taxon>
        <taxon>Spirochaetales</taxon>
        <taxon>Borreliaceae</taxon>
        <taxon>Borrelia</taxon>
    </lineage>
</organism>
<dbReference type="InterPro" id="IPR008421">
    <property type="entry name" value="Borrelia_lipoprotein_PFam54/60"/>
</dbReference>
<feature type="compositionally biased region" description="Basic residues" evidence="2">
    <location>
        <begin position="35"/>
        <end position="45"/>
    </location>
</feature>
<reference evidence="3 4" key="1">
    <citation type="journal article" date="2020" name="Int. J. Syst. Evol. Microbiol.">
        <title>Borrelia maritima sp. nov., a novel species of the Borrelia burgdorferi sensu lato complex, occupying a basal position to North American species.</title>
        <authorList>
            <person name="Margos G."/>
            <person name="Fedorova N."/>
            <person name="Becker N.S."/>
            <person name="Kleinjan J.E."/>
            <person name="Marosevic D."/>
            <person name="Krebs S."/>
            <person name="Hui L."/>
            <person name="Fingerle V."/>
            <person name="Lane R.S."/>
        </authorList>
    </citation>
    <scope>NUCLEOTIDE SEQUENCE [LARGE SCALE GENOMIC DNA]</scope>
    <source>
        <strain evidence="3 4">CA690</strain>
    </source>
</reference>
<feature type="coiled-coil region" evidence="1">
    <location>
        <begin position="73"/>
        <end position="100"/>
    </location>
</feature>
<gene>
    <name evidence="3" type="ORF">DB723_05130</name>
</gene>
<evidence type="ECO:0000256" key="1">
    <source>
        <dbReference type="SAM" id="Coils"/>
    </source>
</evidence>
<dbReference type="EMBL" id="CP044540">
    <property type="protein sequence ID" value="QFI15075.1"/>
    <property type="molecule type" value="Genomic_DNA"/>
</dbReference>
<dbReference type="PROSITE" id="PS51257">
    <property type="entry name" value="PROKAR_LIPOPROTEIN"/>
    <property type="match status" value="1"/>
</dbReference>
<keyword evidence="3" id="KW-0449">Lipoprotein</keyword>
<sequence>MKYNIIAGLFIFLFLACNPDFNTNQKDMRYQSSKKGLKSNKKKLKPNSETTPNQEAPSNQKEDDVKKTKNTLIDDLRNLIEKAHSDNEKYKKKVDTVETQYGMLEAFKILIWDYSSSEKLCENTERSRRYRRRIYSILNTINDNELKNFSEIIEKSGHLQGIFNDLSTFGEIFDHTIDFLYPKKDTLEKLEIPNLEKLKNLFEQLLSTKTTVSEMMYKLLLDYQNDENDIKKDINKLKSHISELYNQTSKKRIEAKKLENDIYSMYQ</sequence>
<name>A0A5J6WE06_9SPIR</name>
<evidence type="ECO:0000256" key="2">
    <source>
        <dbReference type="SAM" id="MobiDB-lite"/>
    </source>
</evidence>
<feature type="compositionally biased region" description="Polar residues" evidence="2">
    <location>
        <begin position="49"/>
        <end position="59"/>
    </location>
</feature>
<geneLocation type="plasmid" evidence="3 4">
    <name>lp17</name>
</geneLocation>
<dbReference type="RefSeq" id="WP_151553176.1">
    <property type="nucleotide sequence ID" value="NZ_CP044540.1"/>
</dbReference>
<evidence type="ECO:0000313" key="4">
    <source>
        <dbReference type="Proteomes" id="UP000326393"/>
    </source>
</evidence>
<dbReference type="Pfam" id="PF05714">
    <property type="entry name" value="PFam54_60"/>
    <property type="match status" value="1"/>
</dbReference>
<dbReference type="Gene3D" id="1.10.3160.10">
    <property type="entry name" value="Bbcrasp-1"/>
    <property type="match status" value="1"/>
</dbReference>
<accession>A0A5J6WE06</accession>
<keyword evidence="1" id="KW-0175">Coiled coil</keyword>
<dbReference type="OrthoDB" id="352900at2"/>
<dbReference type="Proteomes" id="UP000326393">
    <property type="component" value="Plasmid lp17"/>
</dbReference>